<dbReference type="InterPro" id="IPR043129">
    <property type="entry name" value="ATPase_NBD"/>
</dbReference>
<keyword evidence="4 6" id="KW-0012">Acyltransferase</keyword>
<reference evidence="8 9" key="1">
    <citation type="submission" date="2017-09" db="EMBL/GenBank/DDBJ databases">
        <title>Depth-based differentiation of microbial function through sediment-hosted aquifers and enrichment of novel symbionts in the deep terrestrial subsurface.</title>
        <authorList>
            <person name="Probst A.J."/>
            <person name="Ladd B."/>
            <person name="Jarett J.K."/>
            <person name="Geller-Mcgrath D.E."/>
            <person name="Sieber C.M."/>
            <person name="Emerson J.B."/>
            <person name="Anantharaman K."/>
            <person name="Thomas B.C."/>
            <person name="Malmstrom R."/>
            <person name="Stieglmeier M."/>
            <person name="Klingl A."/>
            <person name="Woyke T."/>
            <person name="Ryan C.M."/>
            <person name="Banfield J.F."/>
        </authorList>
    </citation>
    <scope>NUCLEOTIDE SEQUENCE [LARGE SCALE GENOMIC DNA]</scope>
    <source>
        <strain evidence="8">CG23_combo_of_CG06-09_8_20_14_all_40_13</strain>
    </source>
</reference>
<dbReference type="NCBIfam" id="TIGR00329">
    <property type="entry name" value="gcp_kae1"/>
    <property type="match status" value="1"/>
</dbReference>
<comment type="cofactor">
    <cofactor evidence="6">
        <name>Fe(2+)</name>
        <dbReference type="ChEBI" id="CHEBI:29033"/>
    </cofactor>
    <text evidence="6">Binds 1 Fe(2+) ion per subunit.</text>
</comment>
<feature type="binding site" evidence="6">
    <location>
        <position position="209"/>
    </location>
    <ligand>
        <name>substrate</name>
    </ligand>
</feature>
<dbReference type="GO" id="GO:0005506">
    <property type="term" value="F:iron ion binding"/>
    <property type="evidence" value="ECO:0007669"/>
    <property type="project" value="UniProtKB-UniRule"/>
</dbReference>
<comment type="function">
    <text evidence="6">Required for the formation of a threonylcarbamoyl group on adenosine at position 37 (t(6)A37) in tRNAs that read codons beginning with adenine. Is involved in the transfer of the threonylcarbamoyl moiety of threonylcarbamoyl-AMP (TC-AMP) to the N6 group of A37, together with TsaE and TsaB. TsaD likely plays a direct catalytic role in this reaction.</text>
</comment>
<accession>A0A2G9YQJ8</accession>
<dbReference type="NCBIfam" id="TIGR03723">
    <property type="entry name" value="T6A_TsaD_YgjD"/>
    <property type="match status" value="1"/>
</dbReference>
<keyword evidence="1 6" id="KW-0808">Transferase</keyword>
<feature type="binding site" evidence="6">
    <location>
        <position position="192"/>
    </location>
    <ligand>
        <name>substrate</name>
    </ligand>
</feature>
<keyword evidence="3 6" id="KW-0479">Metal-binding</keyword>
<sequence>MLNKSVLILGIETSCDETAVAVIQGASAHGLNSLSHISVLSNVVFSQIALHRPYFGVYPELASRAHLEKILPVLEKALSEAKITIRQIDVLAVTTGPGLVGSLLVGVNFAKTLSFVYQKPIVPVNHLEGHIYANFVGKLKIQSSNVKVKIPEFPAVVLIVSGGHTLLALMKNHLQYKIIGETLDDAAGEAFDKVAALLGLNYPGGPEIERAAQESKLKTTFERSSSAAKADYVNVKTSVQNLKLPRPMIESKDFNFSFSGLKTAVLYLTQKIDAKKYKPQIAAEFQQAVVDVLVAKTIKAAQKFKVKSIILSGGVAANELLRMTLRKEAAKLNMPFYAPPRPLCTDNAVGMGVAAHHKLLAKQVKKWYDVDVNANLQLGE</sequence>
<feature type="binding site" evidence="6">
    <location>
        <position position="126"/>
    </location>
    <ligand>
        <name>Fe cation</name>
        <dbReference type="ChEBI" id="CHEBI:24875"/>
    </ligand>
</feature>
<feature type="domain" description="Gcp-like" evidence="7">
    <location>
        <begin position="39"/>
        <end position="349"/>
    </location>
</feature>
<dbReference type="CDD" id="cd24133">
    <property type="entry name" value="ASKHA_NBD_TsaD_bac"/>
    <property type="match status" value="1"/>
</dbReference>
<protein>
    <recommendedName>
        <fullName evidence="6">tRNA N6-adenosine threonylcarbamoyltransferase</fullName>
        <ecNumber evidence="6">2.3.1.234</ecNumber>
    </recommendedName>
    <alternativeName>
        <fullName evidence="6">N6-L-threonylcarbamoyladenine synthase</fullName>
        <shortName evidence="6">t(6)A synthase</shortName>
    </alternativeName>
    <alternativeName>
        <fullName evidence="6">t(6)A37 threonylcarbamoyladenosine biosynthesis protein TsaD</fullName>
    </alternativeName>
    <alternativeName>
        <fullName evidence="6">tRNA threonylcarbamoyladenosine biosynthesis protein TsaD</fullName>
    </alternativeName>
</protein>
<evidence type="ECO:0000256" key="5">
    <source>
        <dbReference type="ARBA" id="ARBA00048117"/>
    </source>
</evidence>
<dbReference type="Pfam" id="PF00814">
    <property type="entry name" value="TsaD"/>
    <property type="match status" value="1"/>
</dbReference>
<dbReference type="GO" id="GO:0002949">
    <property type="term" value="P:tRNA threonylcarbamoyladenosine modification"/>
    <property type="evidence" value="ECO:0007669"/>
    <property type="project" value="UniProtKB-UniRule"/>
</dbReference>
<dbReference type="InterPro" id="IPR000905">
    <property type="entry name" value="Gcp-like_dom"/>
</dbReference>
<keyword evidence="6" id="KW-0408">Iron</keyword>
<comment type="catalytic activity">
    <reaction evidence="5 6">
        <text>L-threonylcarbamoyladenylate + adenosine(37) in tRNA = N(6)-L-threonylcarbamoyladenosine(37) in tRNA + AMP + H(+)</text>
        <dbReference type="Rhea" id="RHEA:37059"/>
        <dbReference type="Rhea" id="RHEA-COMP:10162"/>
        <dbReference type="Rhea" id="RHEA-COMP:10163"/>
        <dbReference type="ChEBI" id="CHEBI:15378"/>
        <dbReference type="ChEBI" id="CHEBI:73682"/>
        <dbReference type="ChEBI" id="CHEBI:74411"/>
        <dbReference type="ChEBI" id="CHEBI:74418"/>
        <dbReference type="ChEBI" id="CHEBI:456215"/>
        <dbReference type="EC" id="2.3.1.234"/>
    </reaction>
</comment>
<dbReference type="EC" id="2.3.1.234" evidence="6"/>
<dbReference type="PRINTS" id="PR00789">
    <property type="entry name" value="OSIALOPTASE"/>
</dbReference>
<proteinExistence type="inferred from homology"/>
<dbReference type="PANTHER" id="PTHR11735:SF6">
    <property type="entry name" value="TRNA N6-ADENOSINE THREONYLCARBAMOYLTRANSFERASE, MITOCHONDRIAL"/>
    <property type="match status" value="1"/>
</dbReference>
<evidence type="ECO:0000259" key="7">
    <source>
        <dbReference type="Pfam" id="PF00814"/>
    </source>
</evidence>
<dbReference type="HAMAP" id="MF_01445">
    <property type="entry name" value="TsaD"/>
    <property type="match status" value="1"/>
</dbReference>
<evidence type="ECO:0000313" key="9">
    <source>
        <dbReference type="Proteomes" id="UP000231567"/>
    </source>
</evidence>
<dbReference type="InterPro" id="IPR017861">
    <property type="entry name" value="KAE1/TsaD"/>
</dbReference>
<dbReference type="InterPro" id="IPR022450">
    <property type="entry name" value="TsaD"/>
</dbReference>
<dbReference type="FunFam" id="3.30.420.40:FF:000012">
    <property type="entry name" value="tRNA N6-adenosine threonylcarbamoyltransferase"/>
    <property type="match status" value="1"/>
</dbReference>
<dbReference type="AlphaFoldDB" id="A0A2G9YQJ8"/>
<feature type="binding site" evidence="6">
    <location>
        <position position="130"/>
    </location>
    <ligand>
        <name>Fe cation</name>
        <dbReference type="ChEBI" id="CHEBI:24875"/>
    </ligand>
</feature>
<dbReference type="SUPFAM" id="SSF53067">
    <property type="entry name" value="Actin-like ATPase domain"/>
    <property type="match status" value="1"/>
</dbReference>
<comment type="similarity">
    <text evidence="6">Belongs to the KAE1 / TsaD family.</text>
</comment>
<keyword evidence="6" id="KW-0963">Cytoplasm</keyword>
<evidence type="ECO:0000256" key="1">
    <source>
        <dbReference type="ARBA" id="ARBA00022679"/>
    </source>
</evidence>
<dbReference type="EMBL" id="PCRM01000035">
    <property type="protein sequence ID" value="PIP21505.1"/>
    <property type="molecule type" value="Genomic_DNA"/>
</dbReference>
<gene>
    <name evidence="6 8" type="primary">tsaD</name>
    <name evidence="8" type="ORF">COX39_02515</name>
</gene>
<dbReference type="PROSITE" id="PS01016">
    <property type="entry name" value="GLYCOPROTEASE"/>
    <property type="match status" value="1"/>
</dbReference>
<evidence type="ECO:0000256" key="2">
    <source>
        <dbReference type="ARBA" id="ARBA00022694"/>
    </source>
</evidence>
<name>A0A2G9YQJ8_9BACT</name>
<dbReference type="GO" id="GO:0061711">
    <property type="term" value="F:tRNA N(6)-L-threonylcarbamoyladenine synthase activity"/>
    <property type="evidence" value="ECO:0007669"/>
    <property type="project" value="UniProtKB-EC"/>
</dbReference>
<comment type="caution">
    <text evidence="8">The sequence shown here is derived from an EMBL/GenBank/DDBJ whole genome shotgun (WGS) entry which is preliminary data.</text>
</comment>
<feature type="binding site" evidence="6">
    <location>
        <begin position="159"/>
        <end position="163"/>
    </location>
    <ligand>
        <name>substrate</name>
    </ligand>
</feature>
<dbReference type="PANTHER" id="PTHR11735">
    <property type="entry name" value="TRNA N6-ADENOSINE THREONYLCARBAMOYLTRANSFERASE"/>
    <property type="match status" value="1"/>
</dbReference>
<keyword evidence="2 6" id="KW-0819">tRNA processing</keyword>
<organism evidence="8 9">
    <name type="scientific">Candidatus Nealsonbacteria bacterium CG23_combo_of_CG06-09_8_20_14_all_40_13</name>
    <dbReference type="NCBI Taxonomy" id="1974724"/>
    <lineage>
        <taxon>Bacteria</taxon>
        <taxon>Candidatus Nealsoniibacteriota</taxon>
    </lineage>
</organism>
<evidence type="ECO:0000313" key="8">
    <source>
        <dbReference type="EMBL" id="PIP21505.1"/>
    </source>
</evidence>
<feature type="binding site" evidence="6">
    <location>
        <position position="205"/>
    </location>
    <ligand>
        <name>substrate</name>
    </ligand>
</feature>
<evidence type="ECO:0000256" key="3">
    <source>
        <dbReference type="ARBA" id="ARBA00022723"/>
    </source>
</evidence>
<evidence type="ECO:0000256" key="4">
    <source>
        <dbReference type="ARBA" id="ARBA00023315"/>
    </source>
</evidence>
<evidence type="ECO:0000256" key="6">
    <source>
        <dbReference type="HAMAP-Rule" id="MF_01445"/>
    </source>
</evidence>
<dbReference type="Proteomes" id="UP000231567">
    <property type="component" value="Unassembled WGS sequence"/>
</dbReference>
<feature type="binding site" evidence="6">
    <location>
        <position position="346"/>
    </location>
    <ligand>
        <name>Fe cation</name>
        <dbReference type="ChEBI" id="CHEBI:24875"/>
    </ligand>
</feature>
<dbReference type="Gene3D" id="3.30.420.40">
    <property type="match status" value="2"/>
</dbReference>
<dbReference type="GO" id="GO:0005737">
    <property type="term" value="C:cytoplasm"/>
    <property type="evidence" value="ECO:0007669"/>
    <property type="project" value="UniProtKB-SubCell"/>
</dbReference>
<comment type="subcellular location">
    <subcellularLocation>
        <location evidence="6">Cytoplasm</location>
    </subcellularLocation>
</comment>
<feature type="binding site" evidence="6">
    <location>
        <position position="318"/>
    </location>
    <ligand>
        <name>substrate</name>
    </ligand>
</feature>
<dbReference type="InterPro" id="IPR017860">
    <property type="entry name" value="Peptidase_M22_CS"/>
</dbReference>